<feature type="domain" description="CD-NTase-associated protein 12/Pycsar effector protein TIR" evidence="1">
    <location>
        <begin position="148"/>
        <end position="261"/>
    </location>
</feature>
<sequence>MAINIELIQFFIKRISNSNSQTFGSEVAHLFEHLEKEVKDNPIYKIYESSRIRWREWEDERDGELELPVQFEDAKYYIYDIYKRISEQGKEGYSLVIEYFPTRNSNINDKVASFNEQLLPYLAEALTDIVNANPEIEAKPKKVSGNTVFIIHGHDELLKTEVQLLLHRAGVNNIVLHELADKGRNIIEKLIEETDSANYAIALLSPDDVLNNGTKRARQNVILEIGYFLGKLGKSRVRLLKKGEVEIPTDLSGILYQNYDESGSWEIKICKELQSVGIFVDLEAIIRIH</sequence>
<dbReference type="GO" id="GO:0050135">
    <property type="term" value="F:NADP+ nucleosidase activity"/>
    <property type="evidence" value="ECO:0007669"/>
    <property type="project" value="InterPro"/>
</dbReference>
<dbReference type="Proteomes" id="UP001319104">
    <property type="component" value="Unassembled WGS sequence"/>
</dbReference>
<evidence type="ECO:0000313" key="2">
    <source>
        <dbReference type="EMBL" id="MBS9525667.1"/>
    </source>
</evidence>
<gene>
    <name evidence="2" type="ORF">KI659_16735</name>
</gene>
<reference evidence="2 3" key="1">
    <citation type="submission" date="2021-05" db="EMBL/GenBank/DDBJ databases">
        <authorList>
            <person name="Zhang Z.D."/>
            <person name="Osman G."/>
        </authorList>
    </citation>
    <scope>NUCLEOTIDE SEQUENCE [LARGE SCALE GENOMIC DNA]</scope>
    <source>
        <strain evidence="2 3">KCTC 32217</strain>
    </source>
</reference>
<proteinExistence type="predicted"/>
<dbReference type="InterPro" id="IPR019302">
    <property type="entry name" value="CAP12/PCTIR_TIR_dom"/>
</dbReference>
<name>A0AAP2G2F0_9BACT</name>
<dbReference type="RefSeq" id="WP_213946525.1">
    <property type="nucleotide sequence ID" value="NZ_JAHCMY010000016.1"/>
</dbReference>
<accession>A0AAP2G2F0</accession>
<protein>
    <submittedName>
        <fullName evidence="2">Nucleotide-binding protein</fullName>
    </submittedName>
</protein>
<evidence type="ECO:0000259" key="1">
    <source>
        <dbReference type="Pfam" id="PF10137"/>
    </source>
</evidence>
<dbReference type="Pfam" id="PF10137">
    <property type="entry name" value="CAP12-PCTIR_TIR"/>
    <property type="match status" value="1"/>
</dbReference>
<comment type="caution">
    <text evidence="2">The sequence shown here is derived from an EMBL/GenBank/DDBJ whole genome shotgun (WGS) entry which is preliminary data.</text>
</comment>
<evidence type="ECO:0000313" key="3">
    <source>
        <dbReference type="Proteomes" id="UP001319104"/>
    </source>
</evidence>
<keyword evidence="3" id="KW-1185">Reference proteome</keyword>
<organism evidence="2 3">
    <name type="scientific">Litoribacter ruber</name>
    <dbReference type="NCBI Taxonomy" id="702568"/>
    <lineage>
        <taxon>Bacteria</taxon>
        <taxon>Pseudomonadati</taxon>
        <taxon>Bacteroidota</taxon>
        <taxon>Cytophagia</taxon>
        <taxon>Cytophagales</taxon>
        <taxon>Cyclobacteriaceae</taxon>
        <taxon>Litoribacter</taxon>
    </lineage>
</organism>
<dbReference type="EMBL" id="JAHCMY010000016">
    <property type="protein sequence ID" value="MBS9525667.1"/>
    <property type="molecule type" value="Genomic_DNA"/>
</dbReference>
<dbReference type="AlphaFoldDB" id="A0AAP2G2F0"/>